<organism evidence="3 4">
    <name type="scientific">Nostocoides veronense</name>
    <dbReference type="NCBI Taxonomy" id="330836"/>
    <lineage>
        <taxon>Bacteria</taxon>
        <taxon>Bacillati</taxon>
        <taxon>Actinomycetota</taxon>
        <taxon>Actinomycetes</taxon>
        <taxon>Micrococcales</taxon>
        <taxon>Intrasporangiaceae</taxon>
        <taxon>Nostocoides</taxon>
    </lineage>
</organism>
<sequence length="219" mass="22104">MVRFTARRPAMRMTLALAAAAALTGCTGTEQPTVTVTQSAATADATPTAPDASAGESPSSTASGATASPTALPVIATRKGAPQSTGESMEVSLNSVVVNGELMTVTFTARSDASDGWFVGTYFYAGNPNGTAVDTALGGFDPNVDGVYVLDPAAKRRYLVARDKDGECVCSSHVGADMIGPGGEVVLEAVFAAPPSSTATVDVVIPKVGTFAKVPVTRA</sequence>
<accession>A0ABN2LZW7</accession>
<comment type="caution">
    <text evidence="3">The sequence shown here is derived from an EMBL/GenBank/DDBJ whole genome shotgun (WGS) entry which is preliminary data.</text>
</comment>
<evidence type="ECO:0000256" key="1">
    <source>
        <dbReference type="SAM" id="MobiDB-lite"/>
    </source>
</evidence>
<reference evidence="3 4" key="1">
    <citation type="journal article" date="2019" name="Int. J. Syst. Evol. Microbiol.">
        <title>The Global Catalogue of Microorganisms (GCM) 10K type strain sequencing project: providing services to taxonomists for standard genome sequencing and annotation.</title>
        <authorList>
            <consortium name="The Broad Institute Genomics Platform"/>
            <consortium name="The Broad Institute Genome Sequencing Center for Infectious Disease"/>
            <person name="Wu L."/>
            <person name="Ma J."/>
        </authorList>
    </citation>
    <scope>NUCLEOTIDE SEQUENCE [LARGE SCALE GENOMIC DNA]</scope>
    <source>
        <strain evidence="3 4">JCM 15592</strain>
    </source>
</reference>
<evidence type="ECO:0008006" key="5">
    <source>
        <dbReference type="Google" id="ProtNLM"/>
    </source>
</evidence>
<feature type="region of interest" description="Disordered" evidence="1">
    <location>
        <begin position="43"/>
        <end position="74"/>
    </location>
</feature>
<protein>
    <recommendedName>
        <fullName evidence="5">Lipoprotein</fullName>
    </recommendedName>
</protein>
<keyword evidence="4" id="KW-1185">Reference proteome</keyword>
<dbReference type="Proteomes" id="UP001499938">
    <property type="component" value="Unassembled WGS sequence"/>
</dbReference>
<feature type="signal peptide" evidence="2">
    <location>
        <begin position="1"/>
        <end position="21"/>
    </location>
</feature>
<dbReference type="RefSeq" id="WP_344087029.1">
    <property type="nucleotide sequence ID" value="NZ_BAAAPO010000044.1"/>
</dbReference>
<evidence type="ECO:0000313" key="4">
    <source>
        <dbReference type="Proteomes" id="UP001499938"/>
    </source>
</evidence>
<keyword evidence="2" id="KW-0732">Signal</keyword>
<proteinExistence type="predicted"/>
<dbReference type="EMBL" id="BAAAPO010000044">
    <property type="protein sequence ID" value="GAA1803731.1"/>
    <property type="molecule type" value="Genomic_DNA"/>
</dbReference>
<dbReference type="PROSITE" id="PS51257">
    <property type="entry name" value="PROKAR_LIPOPROTEIN"/>
    <property type="match status" value="1"/>
</dbReference>
<feature type="compositionally biased region" description="Low complexity" evidence="1">
    <location>
        <begin position="43"/>
        <end position="71"/>
    </location>
</feature>
<gene>
    <name evidence="3" type="ORF">GCM10009811_29220</name>
</gene>
<feature type="chain" id="PRO_5046846716" description="Lipoprotein" evidence="2">
    <location>
        <begin position="22"/>
        <end position="219"/>
    </location>
</feature>
<evidence type="ECO:0000313" key="3">
    <source>
        <dbReference type="EMBL" id="GAA1803731.1"/>
    </source>
</evidence>
<evidence type="ECO:0000256" key="2">
    <source>
        <dbReference type="SAM" id="SignalP"/>
    </source>
</evidence>
<name>A0ABN2LZW7_9MICO</name>